<dbReference type="Gene3D" id="3.30.420.240">
    <property type="match status" value="1"/>
</dbReference>
<evidence type="ECO:0000313" key="1">
    <source>
        <dbReference type="EMBL" id="DAD88445.1"/>
    </source>
</evidence>
<protein>
    <submittedName>
        <fullName evidence="1">Terminase large subunit</fullName>
    </submittedName>
</protein>
<sequence>MYGVDTAAGGEDGDFASIRVRDQDLNLLAAYYGRIEPDELCKVIDRLMKLGYVGVLGIESNNTGIATIAKSKEYVWHSLLFKEKTVDKTTNRSTHKLGWNTNSKTRPLLLADYKALYASDLIPNIDEYLRHEMFTFVYNGKNRPEASLGNHDDAVMSDAICCYMRDHAIIVSQDQEDEE</sequence>
<reference evidence="1" key="1">
    <citation type="journal article" date="2021" name="Proc. Natl. Acad. Sci. U.S.A.">
        <title>A Catalog of Tens of Thousands of Viruses from Human Metagenomes Reveals Hidden Associations with Chronic Diseases.</title>
        <authorList>
            <person name="Tisza M.J."/>
            <person name="Buck C.B."/>
        </authorList>
    </citation>
    <scope>NUCLEOTIDE SEQUENCE</scope>
    <source>
        <strain evidence="1">Cttxo15</strain>
    </source>
</reference>
<name>A0A8S5N1B4_9CAUD</name>
<organism evidence="1">
    <name type="scientific">Podoviridae sp. cttxo15</name>
    <dbReference type="NCBI Taxonomy" id="2826584"/>
    <lineage>
        <taxon>Viruses</taxon>
        <taxon>Duplodnaviria</taxon>
        <taxon>Heunggongvirae</taxon>
        <taxon>Uroviricota</taxon>
        <taxon>Caudoviricetes</taxon>
    </lineage>
</organism>
<dbReference type="EMBL" id="BK015041">
    <property type="protein sequence ID" value="DAD88445.1"/>
    <property type="molecule type" value="Genomic_DNA"/>
</dbReference>
<accession>A0A8S5N1B4</accession>
<proteinExistence type="predicted"/>